<dbReference type="EMBL" id="BRZM01006378">
    <property type="protein sequence ID" value="GLD46712.1"/>
    <property type="molecule type" value="Genomic_DNA"/>
</dbReference>
<feature type="region of interest" description="Disordered" evidence="1">
    <location>
        <begin position="216"/>
        <end position="245"/>
    </location>
</feature>
<dbReference type="InterPro" id="IPR022103">
    <property type="entry name" value="BIRC6"/>
</dbReference>
<comment type="caution">
    <text evidence="2">The sequence shown here is derived from an EMBL/GenBank/DDBJ whole genome shotgun (WGS) entry which is preliminary data.</text>
</comment>
<sequence length="335" mass="35599">MSLPCNIVLKKAVDSLLCSMCHIHPNYFSLLMSWMGIVSVPSASHSQAQHCRLSMTDDGKKQHDATTNASGLTDDSKHARSPTNLSESQLTTLAAASQSPGAIEQLLDSGLPSLLVRSLAQFCVGLLASADLPLPAAQAERRHHHLHYHSSSSSSHSRPPLAAELAAPVLHFLTEVGNSHAMKDWLGGPEVNPLWTALLFLLCHSSASAGASAGCQPLSSGSAAGPPPSQPQHSGSRFSLASSGQAGGLTTQQRTALENATVAFFLQCISCHPNNQRLMAQVLCELFQSAPQRGNVPISGNISGFIRRLFLQLMLEDEKVTVFLQSPCPVCNLLC</sequence>
<dbReference type="Pfam" id="PF12356">
    <property type="entry name" value="BIRC6"/>
    <property type="match status" value="1"/>
</dbReference>
<feature type="compositionally biased region" description="Basic and acidic residues" evidence="1">
    <location>
        <begin position="55"/>
        <end position="64"/>
    </location>
</feature>
<feature type="region of interest" description="Disordered" evidence="1">
    <location>
        <begin position="54"/>
        <end position="89"/>
    </location>
</feature>
<accession>A0AAD3QVS2</accession>
<name>A0AAD3QVS2_LATJO</name>
<organism evidence="2 3">
    <name type="scientific">Lates japonicus</name>
    <name type="common">Japanese lates</name>
    <dbReference type="NCBI Taxonomy" id="270547"/>
    <lineage>
        <taxon>Eukaryota</taxon>
        <taxon>Metazoa</taxon>
        <taxon>Chordata</taxon>
        <taxon>Craniata</taxon>
        <taxon>Vertebrata</taxon>
        <taxon>Euteleostomi</taxon>
        <taxon>Actinopterygii</taxon>
        <taxon>Neopterygii</taxon>
        <taxon>Teleostei</taxon>
        <taxon>Neoteleostei</taxon>
        <taxon>Acanthomorphata</taxon>
        <taxon>Carangaria</taxon>
        <taxon>Carangaria incertae sedis</taxon>
        <taxon>Centropomidae</taxon>
        <taxon>Lates</taxon>
    </lineage>
</organism>
<dbReference type="Proteomes" id="UP001279410">
    <property type="component" value="Unassembled WGS sequence"/>
</dbReference>
<evidence type="ECO:0000256" key="1">
    <source>
        <dbReference type="SAM" id="MobiDB-lite"/>
    </source>
</evidence>
<dbReference type="GO" id="GO:0004842">
    <property type="term" value="F:ubiquitin-protein transferase activity"/>
    <property type="evidence" value="ECO:0007669"/>
    <property type="project" value="InterPro"/>
</dbReference>
<dbReference type="GO" id="GO:0006915">
    <property type="term" value="P:apoptotic process"/>
    <property type="evidence" value="ECO:0007669"/>
    <property type="project" value="InterPro"/>
</dbReference>
<reference evidence="2" key="1">
    <citation type="submission" date="2022-08" db="EMBL/GenBank/DDBJ databases">
        <title>Genome sequencing of akame (Lates japonicus).</title>
        <authorList>
            <person name="Hashiguchi Y."/>
            <person name="Takahashi H."/>
        </authorList>
    </citation>
    <scope>NUCLEOTIDE SEQUENCE</scope>
    <source>
        <strain evidence="2">Kochi</strain>
    </source>
</reference>
<dbReference type="GO" id="GO:0032465">
    <property type="term" value="P:regulation of cytokinesis"/>
    <property type="evidence" value="ECO:0007669"/>
    <property type="project" value="InterPro"/>
</dbReference>
<proteinExistence type="predicted"/>
<dbReference type="AlphaFoldDB" id="A0AAD3QVS2"/>
<evidence type="ECO:0000313" key="3">
    <source>
        <dbReference type="Proteomes" id="UP001279410"/>
    </source>
</evidence>
<gene>
    <name evidence="2" type="ORF">AKAME5_002952000</name>
</gene>
<evidence type="ECO:0000313" key="2">
    <source>
        <dbReference type="EMBL" id="GLD46712.1"/>
    </source>
</evidence>
<keyword evidence="3" id="KW-1185">Reference proteome</keyword>
<protein>
    <submittedName>
        <fullName evidence="2">Baculoviral IAP repeat-containing protein 6 isoform X1</fullName>
    </submittedName>
</protein>